<dbReference type="GO" id="GO:0016020">
    <property type="term" value="C:membrane"/>
    <property type="evidence" value="ECO:0007669"/>
    <property type="project" value="InterPro"/>
</dbReference>
<accession>A0AAV2CHB8</accession>
<feature type="domain" description="Syntaxin N-terminal" evidence="2">
    <location>
        <begin position="37"/>
        <end position="117"/>
    </location>
</feature>
<dbReference type="Pfam" id="PF00804">
    <property type="entry name" value="Syntaxin"/>
    <property type="match status" value="1"/>
</dbReference>
<evidence type="ECO:0000313" key="4">
    <source>
        <dbReference type="Proteomes" id="UP001497516"/>
    </source>
</evidence>
<dbReference type="InterPro" id="IPR006011">
    <property type="entry name" value="Syntaxin_N"/>
</dbReference>
<gene>
    <name evidence="3" type="ORF">LTRI10_LOCUS3148</name>
</gene>
<evidence type="ECO:0000259" key="2">
    <source>
        <dbReference type="Pfam" id="PF00804"/>
    </source>
</evidence>
<sequence>MNELFFDSFSCFRNDEAASLGHHVGQLSEIPSTTGSESIKDELKELDKLNSTLHNTREAKDLLAQMDANVSTALKKAKLIKVRQESLNGSNTASQSVPDCGLESSSDQIRTFVVNEL</sequence>
<proteinExistence type="predicted"/>
<keyword evidence="4" id="KW-1185">Reference proteome</keyword>
<reference evidence="3 4" key="1">
    <citation type="submission" date="2024-04" db="EMBL/GenBank/DDBJ databases">
        <authorList>
            <person name="Fracassetti M."/>
        </authorList>
    </citation>
    <scope>NUCLEOTIDE SEQUENCE [LARGE SCALE GENOMIC DNA]</scope>
</reference>
<evidence type="ECO:0000256" key="1">
    <source>
        <dbReference type="SAM" id="MobiDB-lite"/>
    </source>
</evidence>
<name>A0AAV2CHB8_9ROSI</name>
<dbReference type="Proteomes" id="UP001497516">
    <property type="component" value="Chromosome 1"/>
</dbReference>
<dbReference type="AlphaFoldDB" id="A0AAV2CHB8"/>
<organism evidence="3 4">
    <name type="scientific">Linum trigynum</name>
    <dbReference type="NCBI Taxonomy" id="586398"/>
    <lineage>
        <taxon>Eukaryota</taxon>
        <taxon>Viridiplantae</taxon>
        <taxon>Streptophyta</taxon>
        <taxon>Embryophyta</taxon>
        <taxon>Tracheophyta</taxon>
        <taxon>Spermatophyta</taxon>
        <taxon>Magnoliopsida</taxon>
        <taxon>eudicotyledons</taxon>
        <taxon>Gunneridae</taxon>
        <taxon>Pentapetalae</taxon>
        <taxon>rosids</taxon>
        <taxon>fabids</taxon>
        <taxon>Malpighiales</taxon>
        <taxon>Linaceae</taxon>
        <taxon>Linum</taxon>
    </lineage>
</organism>
<dbReference type="EMBL" id="OZ034813">
    <property type="protein sequence ID" value="CAL1355382.1"/>
    <property type="molecule type" value="Genomic_DNA"/>
</dbReference>
<feature type="region of interest" description="Disordered" evidence="1">
    <location>
        <begin position="85"/>
        <end position="105"/>
    </location>
</feature>
<protein>
    <recommendedName>
        <fullName evidence="2">Syntaxin N-terminal domain-containing protein</fullName>
    </recommendedName>
</protein>
<evidence type="ECO:0000313" key="3">
    <source>
        <dbReference type="EMBL" id="CAL1355382.1"/>
    </source>
</evidence>